<protein>
    <submittedName>
        <fullName evidence="2">Uncharacterized protein</fullName>
    </submittedName>
</protein>
<gene>
    <name evidence="2" type="ORF">HW554_20175</name>
</gene>
<name>A0A7Y7U7K6_9BACT</name>
<evidence type="ECO:0000313" key="3">
    <source>
        <dbReference type="Proteomes" id="UP000565521"/>
    </source>
</evidence>
<sequence length="146" mass="15919">MLLQTAELTKATADAAQNVGSHAGTDPFTAVLWLLVLVFGGVAGLLIYKLIWKDRPATAADLETVRAASATFTTAQVMMLQADLARIVSAIDRLTKAADTLTTVSERQESHGRDLSRHEEAFRALHQDLKEIRSDLKDLYRATPTA</sequence>
<keyword evidence="1" id="KW-0472">Membrane</keyword>
<keyword evidence="1" id="KW-0812">Transmembrane</keyword>
<proteinExistence type="predicted"/>
<comment type="caution">
    <text evidence="2">The sequence shown here is derived from an EMBL/GenBank/DDBJ whole genome shotgun (WGS) entry which is preliminary data.</text>
</comment>
<dbReference type="EMBL" id="JABKAU010000092">
    <property type="protein sequence ID" value="NVO33522.1"/>
    <property type="molecule type" value="Genomic_DNA"/>
</dbReference>
<keyword evidence="1" id="KW-1133">Transmembrane helix</keyword>
<evidence type="ECO:0000256" key="1">
    <source>
        <dbReference type="SAM" id="Phobius"/>
    </source>
</evidence>
<dbReference type="RefSeq" id="WP_176910327.1">
    <property type="nucleotide sequence ID" value="NZ_JABKAU010000092.1"/>
</dbReference>
<dbReference type="AlphaFoldDB" id="A0A7Y7U7K6"/>
<evidence type="ECO:0000313" key="2">
    <source>
        <dbReference type="EMBL" id="NVO33522.1"/>
    </source>
</evidence>
<organism evidence="2 3">
    <name type="scientific">Hymenobacter lapidiphilus</name>
    <dbReference type="NCBI Taxonomy" id="2608003"/>
    <lineage>
        <taxon>Bacteria</taxon>
        <taxon>Pseudomonadati</taxon>
        <taxon>Bacteroidota</taxon>
        <taxon>Cytophagia</taxon>
        <taxon>Cytophagales</taxon>
        <taxon>Hymenobacteraceae</taxon>
        <taxon>Hymenobacter</taxon>
    </lineage>
</organism>
<feature type="transmembrane region" description="Helical" evidence="1">
    <location>
        <begin position="30"/>
        <end position="48"/>
    </location>
</feature>
<reference evidence="2 3" key="1">
    <citation type="submission" date="2020-05" db="EMBL/GenBank/DDBJ databases">
        <title>Hymenobacter terrestris sp. nov. and Hymenobacter lapidiphilus sp. nov., isolated from regoliths in Antarctica.</title>
        <authorList>
            <person name="Sedlacek I."/>
            <person name="Pantucek R."/>
            <person name="Zeman M."/>
            <person name="Holochova P."/>
            <person name="Kralova S."/>
            <person name="Stankova E."/>
            <person name="Sedo O."/>
            <person name="Micenkova L."/>
            <person name="Svec P."/>
            <person name="Gupta V."/>
            <person name="Sood U."/>
            <person name="Korpole U.S."/>
            <person name="Lal R."/>
        </authorList>
    </citation>
    <scope>NUCLEOTIDE SEQUENCE [LARGE SCALE GENOMIC DNA]</scope>
    <source>
        <strain evidence="2 3">P5342</strain>
    </source>
</reference>
<accession>A0A7Y7U7K6</accession>
<dbReference type="Proteomes" id="UP000565521">
    <property type="component" value="Unassembled WGS sequence"/>
</dbReference>
<keyword evidence="3" id="KW-1185">Reference proteome</keyword>